<evidence type="ECO:0000256" key="1">
    <source>
        <dbReference type="SAM" id="SignalP"/>
    </source>
</evidence>
<evidence type="ECO:0000313" key="2">
    <source>
        <dbReference type="EMBL" id="AXV08492.1"/>
    </source>
</evidence>
<feature type="signal peptide" evidence="1">
    <location>
        <begin position="1"/>
        <end position="20"/>
    </location>
</feature>
<evidence type="ECO:0008006" key="4">
    <source>
        <dbReference type="Google" id="ProtNLM"/>
    </source>
</evidence>
<dbReference type="Pfam" id="PF04122">
    <property type="entry name" value="CW_binding_2"/>
    <property type="match status" value="3"/>
</dbReference>
<organism evidence="2 3">
    <name type="scientific">Euzebya pacifica</name>
    <dbReference type="NCBI Taxonomy" id="1608957"/>
    <lineage>
        <taxon>Bacteria</taxon>
        <taxon>Bacillati</taxon>
        <taxon>Actinomycetota</taxon>
        <taxon>Nitriliruptoria</taxon>
        <taxon>Euzebyales</taxon>
    </lineage>
</organism>
<dbReference type="EMBL" id="CP031165">
    <property type="protein sequence ID" value="AXV08492.1"/>
    <property type="molecule type" value="Genomic_DNA"/>
</dbReference>
<accession>A0A346Y1Z5</accession>
<dbReference type="Proteomes" id="UP000264006">
    <property type="component" value="Chromosome"/>
</dbReference>
<dbReference type="GO" id="GO:0030288">
    <property type="term" value="C:outer membrane-bounded periplasmic space"/>
    <property type="evidence" value="ECO:0007669"/>
    <property type="project" value="TreeGrafter"/>
</dbReference>
<gene>
    <name evidence="2" type="ORF">DVS28_a3820</name>
</gene>
<dbReference type="KEGG" id="euz:DVS28_a3820"/>
<dbReference type="Gene3D" id="3.40.50.12090">
    <property type="match status" value="1"/>
</dbReference>
<dbReference type="PANTHER" id="PTHR30032:SF4">
    <property type="entry name" value="AMIDASE ENHANCER"/>
    <property type="match status" value="1"/>
</dbReference>
<feature type="chain" id="PRO_5016566410" description="Cell wall binding repeat 2" evidence="1">
    <location>
        <begin position="21"/>
        <end position="878"/>
    </location>
</feature>
<sequence>MVAFLLAFAGTIASTNGASAQGFGAPSATGQLLRGEAPDYATERFGDPWDYDNREDLPTDPGPVQGASSVTVGDGRLRMTFEGTGHVHPIWANFPGAIRVGRDGPVNPVDPTRYTHLSLRINTPITTAGQVTWQTCPDIDAGCEGTAGFLMTSTGWQTVTVDLRQGEGQRWAGDIQALRLAIGASQTVSYEIDWMRLHGTAEPARITFSNPSLTGTGELLWDADSDPNNNTADNPGWGVVATTDGLSGSGQFDVAAYPAGTYRFLARNGSTTSAYSSPLVIEAAPRIRILDPDVTGGEDFATAVLGNPWDFSDGSDVLGMDNITDVAFVDGMMHGTNDMGGINPRDPWILLSGPGTDLQAHRYHRFTVTMNYDGPFDLSWDPGGGAHGRISWRQDGSHVWQQSAEVVTYTDTDTYTVVMGTDPRSAIMEEDLAQPGWGTGGTTHELRWDVNEDIGPKRWRIDEIRLAADDEAHGSFDITWIDDAHQPGTTIALFADSNDRGFNGQQIASGITTSAGVNTFTWNTRGLPAGTYWVHAEATSPGGVATSRTYATGPVQVLESDFSSVGEPSGLRLAGADRIATAIELASDAFPAGASTAVIARADAFPDALAAAPLATAVDGPVLLNPADRLDERVADELRRLGVQHVILLGGTAAQSTAVEQQLRAVVGTVEREAGPDRFATAAAIAVRAAREWTARGESVGAPLVALGSRFEDALAAASLAGHARRPLLLASADVVPEPTAQALADLGASSVTVVGGRGIVQPALLDGLRAHVDHVEELAGADHVETAVLAARAAVAAGARQDVTLVASGDAFPDALAAGPAAIARGGVLLLTPRDTVGAPTETFLRDTDVSRLRIAGGTAAVSEGVGAQLANAAGVS</sequence>
<proteinExistence type="predicted"/>
<reference evidence="2 3" key="1">
    <citation type="submission" date="2018-09" db="EMBL/GenBank/DDBJ databases">
        <title>Complete genome sequence of Euzebya sp. DY32-46 isolated from seawater of Pacific Ocean.</title>
        <authorList>
            <person name="Xu L."/>
            <person name="Wu Y.-H."/>
            <person name="Xu X.-W."/>
        </authorList>
    </citation>
    <scope>NUCLEOTIDE SEQUENCE [LARGE SCALE GENOMIC DNA]</scope>
    <source>
        <strain evidence="2 3">DY32-46</strain>
    </source>
</reference>
<keyword evidence="1" id="KW-0732">Signal</keyword>
<dbReference type="InterPro" id="IPR051922">
    <property type="entry name" value="Bact_Sporulation_Assoc"/>
</dbReference>
<dbReference type="InterPro" id="IPR007253">
    <property type="entry name" value="Cell_wall-bd_2"/>
</dbReference>
<keyword evidence="3" id="KW-1185">Reference proteome</keyword>
<protein>
    <recommendedName>
        <fullName evidence="4">Cell wall binding repeat 2</fullName>
    </recommendedName>
</protein>
<dbReference type="AlphaFoldDB" id="A0A346Y1Z5"/>
<evidence type="ECO:0000313" key="3">
    <source>
        <dbReference type="Proteomes" id="UP000264006"/>
    </source>
</evidence>
<name>A0A346Y1Z5_9ACTN</name>
<dbReference type="PANTHER" id="PTHR30032">
    <property type="entry name" value="N-ACETYLMURAMOYL-L-ALANINE AMIDASE-RELATED"/>
    <property type="match status" value="1"/>
</dbReference>